<evidence type="ECO:0000256" key="9">
    <source>
        <dbReference type="SAM" id="Phobius"/>
    </source>
</evidence>
<feature type="transmembrane region" description="Helical" evidence="9">
    <location>
        <begin position="215"/>
        <end position="235"/>
    </location>
</feature>
<evidence type="ECO:0000256" key="7">
    <source>
        <dbReference type="ARBA" id="ARBA00023136"/>
    </source>
</evidence>
<dbReference type="RefSeq" id="WP_264327724.1">
    <property type="nucleotide sequence ID" value="NZ_JADEXQ010000133.1"/>
</dbReference>
<feature type="transmembrane region" description="Helical" evidence="9">
    <location>
        <begin position="354"/>
        <end position="375"/>
    </location>
</feature>
<dbReference type="AlphaFoldDB" id="A0A928VSF4"/>
<evidence type="ECO:0000313" key="10">
    <source>
        <dbReference type="EMBL" id="MBE9032907.1"/>
    </source>
</evidence>
<feature type="transmembrane region" description="Helical" evidence="9">
    <location>
        <begin position="68"/>
        <end position="87"/>
    </location>
</feature>
<dbReference type="GO" id="GO:0022857">
    <property type="term" value="F:transmembrane transporter activity"/>
    <property type="evidence" value="ECO:0007669"/>
    <property type="project" value="InterPro"/>
</dbReference>
<evidence type="ECO:0000256" key="4">
    <source>
        <dbReference type="ARBA" id="ARBA00022692"/>
    </source>
</evidence>
<dbReference type="Proteomes" id="UP000625316">
    <property type="component" value="Unassembled WGS sequence"/>
</dbReference>
<evidence type="ECO:0000256" key="5">
    <source>
        <dbReference type="ARBA" id="ARBA00022970"/>
    </source>
</evidence>
<dbReference type="EMBL" id="JADEXQ010000133">
    <property type="protein sequence ID" value="MBE9032907.1"/>
    <property type="molecule type" value="Genomic_DNA"/>
</dbReference>
<dbReference type="PANTHER" id="PTHR11795:SF447">
    <property type="entry name" value="ABC TRANSPORTER PERMEASE PROTEIN"/>
    <property type="match status" value="1"/>
</dbReference>
<evidence type="ECO:0000256" key="2">
    <source>
        <dbReference type="ARBA" id="ARBA00022448"/>
    </source>
</evidence>
<feature type="transmembrane region" description="Helical" evidence="9">
    <location>
        <begin position="267"/>
        <end position="289"/>
    </location>
</feature>
<organism evidence="10 11">
    <name type="scientific">Romeriopsis navalis LEGE 11480</name>
    <dbReference type="NCBI Taxonomy" id="2777977"/>
    <lineage>
        <taxon>Bacteria</taxon>
        <taxon>Bacillati</taxon>
        <taxon>Cyanobacteriota</taxon>
        <taxon>Cyanophyceae</taxon>
        <taxon>Leptolyngbyales</taxon>
        <taxon>Leptolyngbyaceae</taxon>
        <taxon>Romeriopsis</taxon>
        <taxon>Romeriopsis navalis</taxon>
    </lineage>
</organism>
<keyword evidence="5" id="KW-0029">Amino-acid transport</keyword>
<protein>
    <submittedName>
        <fullName evidence="10">Branched-chain amino acid ABC transporter permease</fullName>
    </submittedName>
</protein>
<feature type="transmembrane region" description="Helical" evidence="9">
    <location>
        <begin position="158"/>
        <end position="176"/>
    </location>
</feature>
<evidence type="ECO:0000256" key="1">
    <source>
        <dbReference type="ARBA" id="ARBA00004651"/>
    </source>
</evidence>
<feature type="transmembrane region" description="Helical" evidence="9">
    <location>
        <begin position="321"/>
        <end position="342"/>
    </location>
</feature>
<comment type="subcellular location">
    <subcellularLocation>
        <location evidence="1">Cell membrane</location>
        <topology evidence="1">Multi-pass membrane protein</topology>
    </subcellularLocation>
</comment>
<dbReference type="CDD" id="cd06582">
    <property type="entry name" value="TM_PBP1_LivH_like"/>
    <property type="match status" value="1"/>
</dbReference>
<gene>
    <name evidence="10" type="ORF">IQ266_24535</name>
</gene>
<accession>A0A928VSF4</accession>
<reference evidence="10" key="1">
    <citation type="submission" date="2020-10" db="EMBL/GenBank/DDBJ databases">
        <authorList>
            <person name="Castelo-Branco R."/>
            <person name="Eusebio N."/>
            <person name="Adriana R."/>
            <person name="Vieira A."/>
            <person name="Brugerolle De Fraissinette N."/>
            <person name="Rezende De Castro R."/>
            <person name="Schneider M.P."/>
            <person name="Vasconcelos V."/>
            <person name="Leao P.N."/>
        </authorList>
    </citation>
    <scope>NUCLEOTIDE SEQUENCE</scope>
    <source>
        <strain evidence="10">LEGE 11480</strain>
    </source>
</reference>
<keyword evidence="7 9" id="KW-0472">Membrane</keyword>
<evidence type="ECO:0000256" key="6">
    <source>
        <dbReference type="ARBA" id="ARBA00022989"/>
    </source>
</evidence>
<feature type="transmembrane region" description="Helical" evidence="9">
    <location>
        <begin position="295"/>
        <end position="314"/>
    </location>
</feature>
<keyword evidence="4 9" id="KW-0812">Transmembrane</keyword>
<keyword evidence="6 9" id="KW-1133">Transmembrane helix</keyword>
<keyword evidence="3" id="KW-1003">Cell membrane</keyword>
<feature type="transmembrane region" description="Helical" evidence="9">
    <location>
        <begin position="12"/>
        <end position="35"/>
    </location>
</feature>
<dbReference type="GO" id="GO:0006865">
    <property type="term" value="P:amino acid transport"/>
    <property type="evidence" value="ECO:0007669"/>
    <property type="project" value="UniProtKB-KW"/>
</dbReference>
<keyword evidence="11" id="KW-1185">Reference proteome</keyword>
<dbReference type="InterPro" id="IPR001851">
    <property type="entry name" value="ABC_transp_permease"/>
</dbReference>
<proteinExistence type="inferred from homology"/>
<dbReference type="Pfam" id="PF02653">
    <property type="entry name" value="BPD_transp_2"/>
    <property type="match status" value="1"/>
</dbReference>
<dbReference type="GO" id="GO:0005886">
    <property type="term" value="C:plasma membrane"/>
    <property type="evidence" value="ECO:0007669"/>
    <property type="project" value="UniProtKB-SubCell"/>
</dbReference>
<evidence type="ECO:0000256" key="3">
    <source>
        <dbReference type="ARBA" id="ARBA00022475"/>
    </source>
</evidence>
<keyword evidence="2" id="KW-0813">Transport</keyword>
<sequence>MSLFISSLFDGVSIGAVLLMSALGLAIVFGLMGVINLAHGEMMMLGAYTTYVVQNVAKGWGEPWTTLYVFPALFLAFGVAALAGLILERGVIRFLYGRPLETLLATWGISLILRESVRSATWGMAAGIGIFSTIFLGTQWFLGRTRAVGTKISNRLRALLFGIAGGVSIAISQILLSQGTRSFWGKSWFGKRNIDVTPPAWLRGSLKLGDLNFPYARLFIIILMIVCVIGTYWFLQKSRWGLRIRAVTQNREMSSCLGIPTNTVDALTFALGSGLAGIAGCAVTFLGSVGPNLGSNYIVDAFMVVVVGGVGKLVGTIVASMIIGVTSYLIGSGTIPFVLSSWNAELFKPVIDVMNFFATSSMAKVLIFALIILFLQVRPAGLFPQKGRSVDA</sequence>
<feature type="transmembrane region" description="Helical" evidence="9">
    <location>
        <begin position="94"/>
        <end position="113"/>
    </location>
</feature>
<evidence type="ECO:0000256" key="8">
    <source>
        <dbReference type="ARBA" id="ARBA00037998"/>
    </source>
</evidence>
<dbReference type="PANTHER" id="PTHR11795">
    <property type="entry name" value="BRANCHED-CHAIN AMINO ACID TRANSPORT SYSTEM PERMEASE PROTEIN LIVH"/>
    <property type="match status" value="1"/>
</dbReference>
<comment type="similarity">
    <text evidence="8">Belongs to the binding-protein-dependent transport system permease family. LivHM subfamily.</text>
</comment>
<feature type="transmembrane region" description="Helical" evidence="9">
    <location>
        <begin position="119"/>
        <end position="137"/>
    </location>
</feature>
<name>A0A928VSF4_9CYAN</name>
<dbReference type="InterPro" id="IPR052157">
    <property type="entry name" value="BCAA_transport_permease"/>
</dbReference>
<evidence type="ECO:0000313" key="11">
    <source>
        <dbReference type="Proteomes" id="UP000625316"/>
    </source>
</evidence>
<comment type="caution">
    <text evidence="10">The sequence shown here is derived from an EMBL/GenBank/DDBJ whole genome shotgun (WGS) entry which is preliminary data.</text>
</comment>